<dbReference type="PANTHER" id="PTHR43056:SF10">
    <property type="entry name" value="COCE_NOND FAMILY, PUTATIVE (AFU_ORTHOLOGUE AFUA_7G00600)-RELATED"/>
    <property type="match status" value="1"/>
</dbReference>
<evidence type="ECO:0000256" key="1">
    <source>
        <dbReference type="ARBA" id="ARBA00022801"/>
    </source>
</evidence>
<sequence>MQKIEKLDGMPTYSPEDKTTFKIEKREYEGQEIDVIMRKGHPGITIDEVNKLRAEGKQVPDFSICAKYNPRTYTATKAAPHIICEQDVACVLRDGTKIYSDIYRPANAAEPIPVIICWGPFGKRPHEGQDGWKLMGVPPQTVSEMAKFEAADPAYWCHHGYAVANVDPRGVGNSEGDVNLWGIEDGKDGYDYVEWIAKQPWCNGKTSFFGNSGVCMVVWRIAAQQPPHLSCIAAWEGTGNMYTESLTFNGIPRPGFENGIVTACACKNWIEDLGNMYLKHPYYDAYWRSKTPVWENIKVPAYVCGGMCHFHLRGSVVGFRKIRSPKKWLRLHRDMEWPDTYNPDNMEDLRKFYDRYLKDIRNGWEFTPKVRVDVMDAYNFDYIPNKPEKEFPIARTVYQKLYLNAEDGSMTLNPSVKTSELVYDSKTGMASFGIKFDQDTEIIGYMKLHLFIECRGHDNMDLFVFIKKYNAEGTYIPIDCMGFDYRGAWGQSRASRRELDLSESTDYQPVMAHQKDEPLEQGKVYELDVEIHPHARIWHKGEELRVEITPEFIKTDWYEDHGMNFYTDNGPEGTKHVIHTGGEYPSYLQIPTIPPKYQSGDYKYKG</sequence>
<dbReference type="SUPFAM" id="SSF53474">
    <property type="entry name" value="alpha/beta-Hydrolases"/>
    <property type="match status" value="1"/>
</dbReference>
<organism evidence="3 4">
    <name type="scientific">Dielma fastidiosa</name>
    <dbReference type="NCBI Taxonomy" id="1034346"/>
    <lineage>
        <taxon>Bacteria</taxon>
        <taxon>Bacillati</taxon>
        <taxon>Bacillota</taxon>
        <taxon>Erysipelotrichia</taxon>
        <taxon>Erysipelotrichales</taxon>
        <taxon>Erysipelotrichaceae</taxon>
        <taxon>Dielma</taxon>
    </lineage>
</organism>
<dbReference type="InterPro" id="IPR050585">
    <property type="entry name" value="Xaa-Pro_dipeptidyl-ppase/CocE"/>
</dbReference>
<dbReference type="InterPro" id="IPR008979">
    <property type="entry name" value="Galactose-bd-like_sf"/>
</dbReference>
<dbReference type="AlphaFoldDB" id="A0A318KRW8"/>
<dbReference type="NCBIfam" id="TIGR00976">
    <property type="entry name" value="CocE_NonD"/>
    <property type="match status" value="1"/>
</dbReference>
<dbReference type="InterPro" id="IPR029058">
    <property type="entry name" value="AB_hydrolase_fold"/>
</dbReference>
<dbReference type="SMART" id="SM00939">
    <property type="entry name" value="PepX_C"/>
    <property type="match status" value="1"/>
</dbReference>
<dbReference type="GeneID" id="94440099"/>
<protein>
    <recommendedName>
        <fullName evidence="2">Xaa-Pro dipeptidyl-peptidase C-terminal domain-containing protein</fullName>
    </recommendedName>
</protein>
<dbReference type="Proteomes" id="UP000247612">
    <property type="component" value="Unassembled WGS sequence"/>
</dbReference>
<keyword evidence="4" id="KW-1185">Reference proteome</keyword>
<dbReference type="InterPro" id="IPR005674">
    <property type="entry name" value="CocE/Ser_esterase"/>
</dbReference>
<name>A0A318KRW8_9FIRM</name>
<dbReference type="SUPFAM" id="SSF49785">
    <property type="entry name" value="Galactose-binding domain-like"/>
    <property type="match status" value="1"/>
</dbReference>
<dbReference type="InterPro" id="IPR013736">
    <property type="entry name" value="Xaa-Pro_dipept_C"/>
</dbReference>
<dbReference type="Gene3D" id="3.40.50.1820">
    <property type="entry name" value="alpha/beta hydrolase"/>
    <property type="match status" value="1"/>
</dbReference>
<dbReference type="Gene3D" id="1.10.3020.20">
    <property type="match status" value="1"/>
</dbReference>
<accession>A0A318KRW8</accession>
<dbReference type="Pfam" id="PF08530">
    <property type="entry name" value="PepX_C"/>
    <property type="match status" value="1"/>
</dbReference>
<dbReference type="PANTHER" id="PTHR43056">
    <property type="entry name" value="PEPTIDASE S9 PROLYL OLIGOPEPTIDASE"/>
    <property type="match status" value="1"/>
</dbReference>
<dbReference type="Gene3D" id="2.60.120.260">
    <property type="entry name" value="Galactose-binding domain-like"/>
    <property type="match status" value="1"/>
</dbReference>
<proteinExistence type="predicted"/>
<keyword evidence="1" id="KW-0378">Hydrolase</keyword>
<evidence type="ECO:0000313" key="3">
    <source>
        <dbReference type="EMBL" id="PXX79548.1"/>
    </source>
</evidence>
<dbReference type="STRING" id="1034346.GCA_000313565_00612"/>
<dbReference type="Pfam" id="PF02129">
    <property type="entry name" value="Peptidase_S15"/>
    <property type="match status" value="1"/>
</dbReference>
<dbReference type="EMBL" id="QJKH01000005">
    <property type="protein sequence ID" value="PXX79548.1"/>
    <property type="molecule type" value="Genomic_DNA"/>
</dbReference>
<gene>
    <name evidence="3" type="ORF">DES51_10518</name>
</gene>
<reference evidence="3 4" key="1">
    <citation type="submission" date="2018-05" db="EMBL/GenBank/DDBJ databases">
        <title>Genomic Encyclopedia of Type Strains, Phase IV (KMG-IV): sequencing the most valuable type-strain genomes for metagenomic binning, comparative biology and taxonomic classification.</title>
        <authorList>
            <person name="Goeker M."/>
        </authorList>
    </citation>
    <scope>NUCLEOTIDE SEQUENCE [LARGE SCALE GENOMIC DNA]</scope>
    <source>
        <strain evidence="3 4">JC118</strain>
    </source>
</reference>
<comment type="caution">
    <text evidence="3">The sequence shown here is derived from an EMBL/GenBank/DDBJ whole genome shotgun (WGS) entry which is preliminary data.</text>
</comment>
<evidence type="ECO:0000259" key="2">
    <source>
        <dbReference type="SMART" id="SM00939"/>
    </source>
</evidence>
<evidence type="ECO:0000313" key="4">
    <source>
        <dbReference type="Proteomes" id="UP000247612"/>
    </source>
</evidence>
<dbReference type="GO" id="GO:0008239">
    <property type="term" value="F:dipeptidyl-peptidase activity"/>
    <property type="evidence" value="ECO:0007669"/>
    <property type="project" value="InterPro"/>
</dbReference>
<feature type="domain" description="Xaa-Pro dipeptidyl-peptidase C-terminal" evidence="2">
    <location>
        <begin position="350"/>
        <end position="589"/>
    </location>
</feature>
<dbReference type="InterPro" id="IPR000383">
    <property type="entry name" value="Xaa-Pro-like_dom"/>
</dbReference>
<dbReference type="RefSeq" id="WP_022936918.1">
    <property type="nucleotide sequence ID" value="NZ_CABKRQ010000002.1"/>
</dbReference>